<dbReference type="AlphaFoldDB" id="A0A6B3NA45"/>
<reference evidence="1" key="1">
    <citation type="submission" date="2019-11" db="EMBL/GenBank/DDBJ databases">
        <title>Genomic insights into an expanded diversity of filamentous marine cyanobacteria reveals the extraordinary biosynthetic potential of Moorea and Okeania.</title>
        <authorList>
            <person name="Ferreira Leao T."/>
            <person name="Wang M."/>
            <person name="Moss N."/>
            <person name="Da Silva R."/>
            <person name="Sanders J."/>
            <person name="Nurk S."/>
            <person name="Gurevich A."/>
            <person name="Humphrey G."/>
            <person name="Reher R."/>
            <person name="Zhu Q."/>
            <person name="Belda-Ferre P."/>
            <person name="Glukhov E."/>
            <person name="Rex R."/>
            <person name="Dorrestein P.C."/>
            <person name="Knight R."/>
            <person name="Pevzner P."/>
            <person name="Gerwick W.H."/>
            <person name="Gerwick L."/>
        </authorList>
    </citation>
    <scope>NUCLEOTIDE SEQUENCE</scope>
    <source>
        <strain evidence="1">SIO1C4</strain>
    </source>
</reference>
<evidence type="ECO:0000313" key="1">
    <source>
        <dbReference type="EMBL" id="NER28383.1"/>
    </source>
</evidence>
<comment type="caution">
    <text evidence="1">The sequence shown here is derived from an EMBL/GenBank/DDBJ whole genome shotgun (WGS) entry which is preliminary data.</text>
</comment>
<dbReference type="EMBL" id="JAAHFQ010000206">
    <property type="protein sequence ID" value="NER28383.1"/>
    <property type="molecule type" value="Genomic_DNA"/>
</dbReference>
<organism evidence="1">
    <name type="scientific">Symploca sp. SIO1C4</name>
    <dbReference type="NCBI Taxonomy" id="2607765"/>
    <lineage>
        <taxon>Bacteria</taxon>
        <taxon>Bacillati</taxon>
        <taxon>Cyanobacteriota</taxon>
        <taxon>Cyanophyceae</taxon>
        <taxon>Coleofasciculales</taxon>
        <taxon>Coleofasciculaceae</taxon>
        <taxon>Symploca</taxon>
    </lineage>
</organism>
<gene>
    <name evidence="1" type="ORF">F6J89_12300</name>
</gene>
<accession>A0A6B3NA45</accession>
<proteinExistence type="predicted"/>
<name>A0A6B3NA45_9CYAN</name>
<sequence>MKSNQNRTNKDSSLFYRFKGSYRLSIKASLMQEVAPFLSKQGAEFSSYFEKAKRRWIIEFKVLPAQLKELLEKKCFVPNYPTNYAGDAKMPTIDNDYAVFKEPLKSRTDTVKKRMITKEEWEARFKFVGGKVVEKEEQVEG</sequence>
<protein>
    <submittedName>
        <fullName evidence="1">Uncharacterized protein</fullName>
    </submittedName>
</protein>